<feature type="region of interest" description="Disordered" evidence="1">
    <location>
        <begin position="29"/>
        <end position="60"/>
    </location>
</feature>
<evidence type="ECO:0000313" key="3">
    <source>
        <dbReference type="Proteomes" id="UP001295444"/>
    </source>
</evidence>
<gene>
    <name evidence="2" type="ORF">PECUL_23A016238</name>
</gene>
<proteinExistence type="predicted"/>
<feature type="region of interest" description="Disordered" evidence="1">
    <location>
        <begin position="77"/>
        <end position="98"/>
    </location>
</feature>
<sequence>MVIQVIANRTPTGTKVTRSRPEAYKLELGCEGRSPGSPTGALPPPPPDRATTTAYRNTSTPVLPSIDLRAVYPKMADQHLSSARHDMDTEQRRSELGY</sequence>
<name>A0AAD1QZZ8_PELCU</name>
<dbReference type="Proteomes" id="UP001295444">
    <property type="component" value="Chromosome 01"/>
</dbReference>
<keyword evidence="3" id="KW-1185">Reference proteome</keyword>
<protein>
    <submittedName>
        <fullName evidence="2">Uncharacterized protein</fullName>
    </submittedName>
</protein>
<organism evidence="2 3">
    <name type="scientific">Pelobates cultripes</name>
    <name type="common">Western spadefoot toad</name>
    <dbReference type="NCBI Taxonomy" id="61616"/>
    <lineage>
        <taxon>Eukaryota</taxon>
        <taxon>Metazoa</taxon>
        <taxon>Chordata</taxon>
        <taxon>Craniata</taxon>
        <taxon>Vertebrata</taxon>
        <taxon>Euteleostomi</taxon>
        <taxon>Amphibia</taxon>
        <taxon>Batrachia</taxon>
        <taxon>Anura</taxon>
        <taxon>Pelobatoidea</taxon>
        <taxon>Pelobatidae</taxon>
        <taxon>Pelobates</taxon>
    </lineage>
</organism>
<accession>A0AAD1QZZ8</accession>
<reference evidence="2" key="1">
    <citation type="submission" date="2022-03" db="EMBL/GenBank/DDBJ databases">
        <authorList>
            <person name="Alioto T."/>
            <person name="Alioto T."/>
            <person name="Gomez Garrido J."/>
        </authorList>
    </citation>
    <scope>NUCLEOTIDE SEQUENCE</scope>
</reference>
<dbReference type="AlphaFoldDB" id="A0AAD1QZZ8"/>
<feature type="compositionally biased region" description="Basic and acidic residues" evidence="1">
    <location>
        <begin position="83"/>
        <end position="98"/>
    </location>
</feature>
<evidence type="ECO:0000313" key="2">
    <source>
        <dbReference type="EMBL" id="CAH2220849.1"/>
    </source>
</evidence>
<dbReference type="EMBL" id="OW240912">
    <property type="protein sequence ID" value="CAH2220849.1"/>
    <property type="molecule type" value="Genomic_DNA"/>
</dbReference>
<evidence type="ECO:0000256" key="1">
    <source>
        <dbReference type="SAM" id="MobiDB-lite"/>
    </source>
</evidence>